<feature type="compositionally biased region" description="Polar residues" evidence="1">
    <location>
        <begin position="47"/>
        <end position="99"/>
    </location>
</feature>
<keyword evidence="3" id="KW-1185">Reference proteome</keyword>
<accession>A0A9P6JQH3</accession>
<dbReference type="AlphaFoldDB" id="A0A9P6JQH3"/>
<gene>
    <name evidence="2" type="ORF">CPB83DRAFT_790178</name>
</gene>
<feature type="non-terminal residue" evidence="2">
    <location>
        <position position="243"/>
    </location>
</feature>
<reference evidence="2" key="1">
    <citation type="submission" date="2020-11" db="EMBL/GenBank/DDBJ databases">
        <authorList>
            <consortium name="DOE Joint Genome Institute"/>
            <person name="Ahrendt S."/>
            <person name="Riley R."/>
            <person name="Andreopoulos W."/>
            <person name="Labutti K."/>
            <person name="Pangilinan J."/>
            <person name="Ruiz-Duenas F.J."/>
            <person name="Barrasa J.M."/>
            <person name="Sanchez-Garcia M."/>
            <person name="Camarero S."/>
            <person name="Miyauchi S."/>
            <person name="Serrano A."/>
            <person name="Linde D."/>
            <person name="Babiker R."/>
            <person name="Drula E."/>
            <person name="Ayuso-Fernandez I."/>
            <person name="Pacheco R."/>
            <person name="Padilla G."/>
            <person name="Ferreira P."/>
            <person name="Barriuso J."/>
            <person name="Kellner H."/>
            <person name="Castanera R."/>
            <person name="Alfaro M."/>
            <person name="Ramirez L."/>
            <person name="Pisabarro A.G."/>
            <person name="Kuo A."/>
            <person name="Tritt A."/>
            <person name="Lipzen A."/>
            <person name="He G."/>
            <person name="Yan M."/>
            <person name="Ng V."/>
            <person name="Cullen D."/>
            <person name="Martin F."/>
            <person name="Rosso M.-N."/>
            <person name="Henrissat B."/>
            <person name="Hibbett D."/>
            <person name="Martinez A.T."/>
            <person name="Grigoriev I.V."/>
        </authorList>
    </citation>
    <scope>NUCLEOTIDE SEQUENCE</scope>
    <source>
        <strain evidence="2">CBS 506.95</strain>
    </source>
</reference>
<feature type="region of interest" description="Disordered" evidence="1">
    <location>
        <begin position="1"/>
        <end position="243"/>
    </location>
</feature>
<proteinExistence type="predicted"/>
<feature type="compositionally biased region" description="Low complexity" evidence="1">
    <location>
        <begin position="158"/>
        <end position="171"/>
    </location>
</feature>
<feature type="compositionally biased region" description="Polar residues" evidence="1">
    <location>
        <begin position="139"/>
        <end position="157"/>
    </location>
</feature>
<dbReference type="EMBL" id="MU157847">
    <property type="protein sequence ID" value="KAF9529201.1"/>
    <property type="molecule type" value="Genomic_DNA"/>
</dbReference>
<evidence type="ECO:0000313" key="2">
    <source>
        <dbReference type="EMBL" id="KAF9529201.1"/>
    </source>
</evidence>
<feature type="compositionally biased region" description="Polar residues" evidence="1">
    <location>
        <begin position="1"/>
        <end position="20"/>
    </location>
</feature>
<sequence length="243" mass="26172">MQDSNESYDLPRWQTQVDPLTSSATAAHAAQSPYLYSGPPPPPPQANPQRMQSIHQASPPTTKQPRISQLLEQEQQYGANLSPYTSGGQSQLTRSTSLGGSAGGGMAVARLRRHNNPQDDLEGAFSSDNHAMAGPRQQPPLSHNNSFYSSSVGYQPQSMSGTASTASPASSNDAYSDMYYNGTASNPPKRLQPAQQDPNANRGGRSPLRVPNTPISASPLDHYSHQNQYSPTTPSYPYGTEQR</sequence>
<feature type="compositionally biased region" description="Low complexity" evidence="1">
    <location>
        <begin position="21"/>
        <end position="30"/>
    </location>
</feature>
<dbReference type="OrthoDB" id="2756413at2759"/>
<dbReference type="Proteomes" id="UP000807306">
    <property type="component" value="Unassembled WGS sequence"/>
</dbReference>
<evidence type="ECO:0000256" key="1">
    <source>
        <dbReference type="SAM" id="MobiDB-lite"/>
    </source>
</evidence>
<comment type="caution">
    <text evidence="2">The sequence shown here is derived from an EMBL/GenBank/DDBJ whole genome shotgun (WGS) entry which is preliminary data.</text>
</comment>
<protein>
    <submittedName>
        <fullName evidence="2">Uncharacterized protein</fullName>
    </submittedName>
</protein>
<evidence type="ECO:0000313" key="3">
    <source>
        <dbReference type="Proteomes" id="UP000807306"/>
    </source>
</evidence>
<organism evidence="2 3">
    <name type="scientific">Crepidotus variabilis</name>
    <dbReference type="NCBI Taxonomy" id="179855"/>
    <lineage>
        <taxon>Eukaryota</taxon>
        <taxon>Fungi</taxon>
        <taxon>Dikarya</taxon>
        <taxon>Basidiomycota</taxon>
        <taxon>Agaricomycotina</taxon>
        <taxon>Agaricomycetes</taxon>
        <taxon>Agaricomycetidae</taxon>
        <taxon>Agaricales</taxon>
        <taxon>Agaricineae</taxon>
        <taxon>Crepidotaceae</taxon>
        <taxon>Crepidotus</taxon>
    </lineage>
</organism>
<feature type="compositionally biased region" description="Polar residues" evidence="1">
    <location>
        <begin position="225"/>
        <end position="235"/>
    </location>
</feature>
<name>A0A9P6JQH3_9AGAR</name>